<evidence type="ECO:0000313" key="8">
    <source>
        <dbReference type="Proteomes" id="UP000094527"/>
    </source>
</evidence>
<gene>
    <name evidence="7" type="ORF">Ocin01_15171</name>
</gene>
<feature type="region of interest" description="Disordered" evidence="6">
    <location>
        <begin position="587"/>
        <end position="609"/>
    </location>
</feature>
<evidence type="ECO:0000256" key="5">
    <source>
        <dbReference type="ARBA" id="ARBA00049242"/>
    </source>
</evidence>
<dbReference type="Pfam" id="PF04636">
    <property type="entry name" value="PA26"/>
    <property type="match status" value="2"/>
</dbReference>
<dbReference type="PANTHER" id="PTHR12474">
    <property type="entry name" value="P53 REGULATED PA26 NUCLEAR PROTEIN SESTRIN"/>
    <property type="match status" value="1"/>
</dbReference>
<dbReference type="FunFam" id="1.20.1290.10:FF:000001">
    <property type="entry name" value="Sestrin 1"/>
    <property type="match status" value="1"/>
</dbReference>
<sequence length="867" mass="95887">MIDVIDPSSPSKYGVVAPDSSEEPGASGTAIAAQNSSGSSLTRSRVLTTSSSTNSSSSSASLRARGRGLSQSCLDFDDEDDDNANNLEDEEDDDDDDEEDEEPGIYQSHGSPLKASLLDYVLSEVANNAMNEASSAMDSQPAPLRRRKYAFNPEEPDVPPHLSEYYERDVIAVLNRCDPGWGRCYSCGYPPEVKTVVPSAAVQQVQDDETFWNYYNYKSDYRTFGVEQCTSFTQYQSEPMAAENAAPWSNFFGMESATYFPDQRMRYNSEGGNTNASDLDNCGASGNSGEVKMEDEEVFTFDARLLSEVFLSSGRVDHTIQLMAYHPDYLEIFLRTHHFLMRGDGPLPYNFRNYIAIMAAARYRCSYLMELQKREFLYQGGDPNWLRGLDCAPPKLTALYNINKAMAHRPWVLKKEDLQHLTKKAGWSLSEVVQAVVILAHFHSLSSFIHGCGITPEVDFDNGHTFLDPASMGSLGSLSGDPSVSSGGVTPDSGNKCSSSSSGQVSFALDHHNSGMSGGNGAPNGNKQTKSILKKTETNLSSSTSATSSANNNSSSNNSPAGINVPNHQFHNIQHLNNPFLHHHHHGYLSASTPSSLNPSPSSSLLKSDALHNSVCGGGLIMGGSPPRGMGAKGGASVSEVEIIMATMKNLSETSPIEDPEERKKRFETVASSDDSQEKENRLNLLAGQGLSILPPDITPFISEPDFTYEDFAKRGQVSELHTFRIQDYSWEEHGFSLVNRLYAEVGQILDDKFKVAQNMTYYTMGGRAHVDTTKFRTAVWNYIQCLYGIRHDDYDYGEVNQLLERPLKSFIKTVCCYPERITKADYDNVMREFKHSEKVHVNLMIMEAKLQAELLYALRTVMKLMF</sequence>
<dbReference type="GO" id="GO:1990253">
    <property type="term" value="P:cellular response to leucine starvation"/>
    <property type="evidence" value="ECO:0007669"/>
    <property type="project" value="TreeGrafter"/>
</dbReference>
<proteinExistence type="inferred from homology"/>
<dbReference type="PANTHER" id="PTHR12474:SF0">
    <property type="entry name" value="SESTRIN HOMOLOG"/>
    <property type="match status" value="1"/>
</dbReference>
<dbReference type="GO" id="GO:1904262">
    <property type="term" value="P:negative regulation of TORC1 signaling"/>
    <property type="evidence" value="ECO:0007669"/>
    <property type="project" value="TreeGrafter"/>
</dbReference>
<evidence type="ECO:0000256" key="1">
    <source>
        <dbReference type="ARBA" id="ARBA00004496"/>
    </source>
</evidence>
<evidence type="ECO:0000256" key="2">
    <source>
        <dbReference type="ARBA" id="ARBA00008350"/>
    </source>
</evidence>
<keyword evidence="3" id="KW-0963">Cytoplasm</keyword>
<dbReference type="Proteomes" id="UP000094527">
    <property type="component" value="Unassembled WGS sequence"/>
</dbReference>
<protein>
    <submittedName>
        <fullName evidence="7">Sestrin</fullName>
    </submittedName>
</protein>
<dbReference type="GO" id="GO:0005737">
    <property type="term" value="C:cytoplasm"/>
    <property type="evidence" value="ECO:0007669"/>
    <property type="project" value="UniProtKB-SubCell"/>
</dbReference>
<feature type="region of interest" description="Disordered" evidence="6">
    <location>
        <begin position="477"/>
        <end position="567"/>
    </location>
</feature>
<dbReference type="GO" id="GO:0016239">
    <property type="term" value="P:positive regulation of macroautophagy"/>
    <property type="evidence" value="ECO:0007669"/>
    <property type="project" value="TreeGrafter"/>
</dbReference>
<dbReference type="GO" id="GO:0016684">
    <property type="term" value="F:oxidoreductase activity, acting on peroxide as acceptor"/>
    <property type="evidence" value="ECO:0007669"/>
    <property type="project" value="TreeGrafter"/>
</dbReference>
<dbReference type="STRING" id="48709.A0A1D2MER8"/>
<comment type="catalytic activity">
    <reaction evidence="5">
        <text>a hydroperoxide + L-cysteinyl-[protein] = S-hydroxy-L-cysteinyl-[protein] + an alcohol</text>
        <dbReference type="Rhea" id="RHEA:67124"/>
        <dbReference type="Rhea" id="RHEA-COMP:10131"/>
        <dbReference type="Rhea" id="RHEA-COMP:17193"/>
        <dbReference type="ChEBI" id="CHEBI:29950"/>
        <dbReference type="ChEBI" id="CHEBI:30879"/>
        <dbReference type="ChEBI" id="CHEBI:35924"/>
        <dbReference type="ChEBI" id="CHEBI:61973"/>
    </reaction>
    <physiologicalReaction direction="left-to-right" evidence="5">
        <dbReference type="Rhea" id="RHEA:67125"/>
    </physiologicalReaction>
</comment>
<dbReference type="GO" id="GO:0005634">
    <property type="term" value="C:nucleus"/>
    <property type="evidence" value="ECO:0007669"/>
    <property type="project" value="InterPro"/>
</dbReference>
<dbReference type="SUPFAM" id="SSF69118">
    <property type="entry name" value="AhpD-like"/>
    <property type="match status" value="1"/>
</dbReference>
<feature type="compositionally biased region" description="Acidic residues" evidence="6">
    <location>
        <begin position="75"/>
        <end position="103"/>
    </location>
</feature>
<dbReference type="AlphaFoldDB" id="A0A1D2MER8"/>
<evidence type="ECO:0000256" key="6">
    <source>
        <dbReference type="SAM" id="MobiDB-lite"/>
    </source>
</evidence>
<comment type="similarity">
    <text evidence="2">Belongs to the sestrin family.</text>
</comment>
<dbReference type="OrthoDB" id="337464at2759"/>
<evidence type="ECO:0000256" key="4">
    <source>
        <dbReference type="ARBA" id="ARBA00023002"/>
    </source>
</evidence>
<dbReference type="InterPro" id="IPR006730">
    <property type="entry name" value="Sestrin"/>
</dbReference>
<dbReference type="EMBL" id="LJIJ01001527">
    <property type="protein sequence ID" value="ODM91510.1"/>
    <property type="molecule type" value="Genomic_DNA"/>
</dbReference>
<feature type="compositionally biased region" description="Low complexity" evidence="6">
    <location>
        <begin position="589"/>
        <end position="608"/>
    </location>
</feature>
<comment type="subcellular location">
    <subcellularLocation>
        <location evidence="1">Cytoplasm</location>
    </subcellularLocation>
</comment>
<name>A0A1D2MER8_ORCCI</name>
<feature type="compositionally biased region" description="Low complexity" evidence="6">
    <location>
        <begin position="35"/>
        <end position="70"/>
    </location>
</feature>
<reference evidence="7 8" key="1">
    <citation type="journal article" date="2016" name="Genome Biol. Evol.">
        <title>Gene Family Evolution Reflects Adaptation to Soil Environmental Stressors in the Genome of the Collembolan Orchesella cincta.</title>
        <authorList>
            <person name="Faddeeva-Vakhrusheva A."/>
            <person name="Derks M.F."/>
            <person name="Anvar S.Y."/>
            <person name="Agamennone V."/>
            <person name="Suring W."/>
            <person name="Smit S."/>
            <person name="van Straalen N.M."/>
            <person name="Roelofs D."/>
        </authorList>
    </citation>
    <scope>NUCLEOTIDE SEQUENCE [LARGE SCALE GENOMIC DNA]</scope>
    <source>
        <tissue evidence="7">Mixed pool</tissue>
    </source>
</reference>
<accession>A0A1D2MER8</accession>
<dbReference type="GO" id="GO:0071233">
    <property type="term" value="P:cellular response to L-leucine"/>
    <property type="evidence" value="ECO:0007669"/>
    <property type="project" value="TreeGrafter"/>
</dbReference>
<dbReference type="InterPro" id="IPR029032">
    <property type="entry name" value="AhpD-like"/>
</dbReference>
<feature type="region of interest" description="Disordered" evidence="6">
    <location>
        <begin position="652"/>
        <end position="679"/>
    </location>
</feature>
<feature type="region of interest" description="Disordered" evidence="6">
    <location>
        <begin position="1"/>
        <end position="111"/>
    </location>
</feature>
<organism evidence="7 8">
    <name type="scientific">Orchesella cincta</name>
    <name type="common">Springtail</name>
    <name type="synonym">Podura cincta</name>
    <dbReference type="NCBI Taxonomy" id="48709"/>
    <lineage>
        <taxon>Eukaryota</taxon>
        <taxon>Metazoa</taxon>
        <taxon>Ecdysozoa</taxon>
        <taxon>Arthropoda</taxon>
        <taxon>Hexapoda</taxon>
        <taxon>Collembola</taxon>
        <taxon>Entomobryomorpha</taxon>
        <taxon>Entomobryoidea</taxon>
        <taxon>Orchesellidae</taxon>
        <taxon>Orchesellinae</taxon>
        <taxon>Orchesella</taxon>
    </lineage>
</organism>
<feature type="compositionally biased region" description="Low complexity" evidence="6">
    <location>
        <begin position="541"/>
        <end position="559"/>
    </location>
</feature>
<evidence type="ECO:0000256" key="3">
    <source>
        <dbReference type="ARBA" id="ARBA00022490"/>
    </source>
</evidence>
<dbReference type="Gene3D" id="1.20.1290.10">
    <property type="entry name" value="AhpD-like"/>
    <property type="match status" value="1"/>
</dbReference>
<evidence type="ECO:0000313" key="7">
    <source>
        <dbReference type="EMBL" id="ODM91510.1"/>
    </source>
</evidence>
<keyword evidence="8" id="KW-1185">Reference proteome</keyword>
<keyword evidence="4" id="KW-0560">Oxidoreductase</keyword>
<feature type="compositionally biased region" description="Polar residues" evidence="6">
    <location>
        <begin position="477"/>
        <end position="497"/>
    </location>
</feature>
<dbReference type="GO" id="GO:1901031">
    <property type="term" value="P:regulation of response to reactive oxygen species"/>
    <property type="evidence" value="ECO:0007669"/>
    <property type="project" value="InterPro"/>
</dbReference>
<dbReference type="GO" id="GO:0070728">
    <property type="term" value="F:L-leucine binding"/>
    <property type="evidence" value="ECO:0007669"/>
    <property type="project" value="TreeGrafter"/>
</dbReference>
<comment type="caution">
    <text evidence="7">The sequence shown here is derived from an EMBL/GenBank/DDBJ whole genome shotgun (WGS) entry which is preliminary data.</text>
</comment>